<comment type="caution">
    <text evidence="1">The sequence shown here is derived from an EMBL/GenBank/DDBJ whole genome shotgun (WGS) entry which is preliminary data.</text>
</comment>
<dbReference type="Proteomes" id="UP001144036">
    <property type="component" value="Unassembled WGS sequence"/>
</dbReference>
<protein>
    <recommendedName>
        <fullName evidence="3">DUF2330 domain-containing protein</fullName>
    </recommendedName>
</protein>
<accession>A0ABT4SE64</accession>
<evidence type="ECO:0008006" key="3">
    <source>
        <dbReference type="Google" id="ProtNLM"/>
    </source>
</evidence>
<evidence type="ECO:0000313" key="2">
    <source>
        <dbReference type="Proteomes" id="UP001144036"/>
    </source>
</evidence>
<sequence length="198" mass="22454">MRLKTIFALLAVYVVTAAPEFLPGEWRLIVQPATKDRVEVYFQPVHPVLLRSFEGIEPFHRAQEAAQRRAETYPHDLAPPYILHEPYRLVAPYVTARGRELAAQPISGIHWSDGRRVPYLIVPQVRPAANSHAGLKALMEEEPGPIVEPAVSAMGIRPKLNRVVLRADTFDQDLRRRLATKYGKRITIAWDPSGRVIR</sequence>
<gene>
    <name evidence="1" type="ORF">OUY22_18745</name>
</gene>
<dbReference type="EMBL" id="JAPNNL010000071">
    <property type="protein sequence ID" value="MDA0635464.1"/>
    <property type="molecule type" value="Genomic_DNA"/>
</dbReference>
<evidence type="ECO:0000313" key="1">
    <source>
        <dbReference type="EMBL" id="MDA0635464.1"/>
    </source>
</evidence>
<proteinExistence type="predicted"/>
<keyword evidence="2" id="KW-1185">Reference proteome</keyword>
<organism evidence="1 2">
    <name type="scientific">Nonomuraea corallina</name>
    <dbReference type="NCBI Taxonomy" id="2989783"/>
    <lineage>
        <taxon>Bacteria</taxon>
        <taxon>Bacillati</taxon>
        <taxon>Actinomycetota</taxon>
        <taxon>Actinomycetes</taxon>
        <taxon>Streptosporangiales</taxon>
        <taxon>Streptosporangiaceae</taxon>
        <taxon>Nonomuraea</taxon>
    </lineage>
</organism>
<dbReference type="RefSeq" id="WP_270156307.1">
    <property type="nucleotide sequence ID" value="NZ_JAPNNL010000071.1"/>
</dbReference>
<name>A0ABT4SE64_9ACTN</name>
<reference evidence="1" key="1">
    <citation type="submission" date="2022-11" db="EMBL/GenBank/DDBJ databases">
        <title>Nonomuraea corallina sp. nov., a new species of the genus Nonomuraea isolated from sea side sediment in Thai sea.</title>
        <authorList>
            <person name="Ngamcharungchit C."/>
            <person name="Matsumoto A."/>
            <person name="Suriyachadkun C."/>
            <person name="Panbangred W."/>
            <person name="Inahashi Y."/>
            <person name="Intra B."/>
        </authorList>
    </citation>
    <scope>NUCLEOTIDE SEQUENCE</scope>
    <source>
        <strain evidence="1">MCN248</strain>
    </source>
</reference>